<evidence type="ECO:0000313" key="2">
    <source>
        <dbReference type="EMBL" id="EJK66607.1"/>
    </source>
</evidence>
<sequence>QERGDCGAACRSGIIALESRRASDRGVDPRAEGYPRVPQIDSRSNRAGASNELNQGTPDS</sequence>
<evidence type="ECO:0000256" key="1">
    <source>
        <dbReference type="SAM" id="MobiDB-lite"/>
    </source>
</evidence>
<feature type="non-terminal residue" evidence="2">
    <location>
        <position position="1"/>
    </location>
</feature>
<organism evidence="2 3">
    <name type="scientific">Thalassiosira oceanica</name>
    <name type="common">Marine diatom</name>
    <dbReference type="NCBI Taxonomy" id="159749"/>
    <lineage>
        <taxon>Eukaryota</taxon>
        <taxon>Sar</taxon>
        <taxon>Stramenopiles</taxon>
        <taxon>Ochrophyta</taxon>
        <taxon>Bacillariophyta</taxon>
        <taxon>Coscinodiscophyceae</taxon>
        <taxon>Thalassiosirophycidae</taxon>
        <taxon>Thalassiosirales</taxon>
        <taxon>Thalassiosiraceae</taxon>
        <taxon>Thalassiosira</taxon>
    </lineage>
</organism>
<feature type="compositionally biased region" description="Polar residues" evidence="1">
    <location>
        <begin position="41"/>
        <end position="60"/>
    </location>
</feature>
<feature type="region of interest" description="Disordered" evidence="1">
    <location>
        <begin position="20"/>
        <end position="60"/>
    </location>
</feature>
<name>K0T820_THAOC</name>
<gene>
    <name evidence="2" type="ORF">THAOC_12463</name>
</gene>
<accession>K0T820</accession>
<dbReference type="Proteomes" id="UP000266841">
    <property type="component" value="Unassembled WGS sequence"/>
</dbReference>
<feature type="compositionally biased region" description="Basic and acidic residues" evidence="1">
    <location>
        <begin position="20"/>
        <end position="33"/>
    </location>
</feature>
<comment type="caution">
    <text evidence="2">The sequence shown here is derived from an EMBL/GenBank/DDBJ whole genome shotgun (WGS) entry which is preliminary data.</text>
</comment>
<evidence type="ECO:0000313" key="3">
    <source>
        <dbReference type="Proteomes" id="UP000266841"/>
    </source>
</evidence>
<proteinExistence type="predicted"/>
<reference evidence="2 3" key="1">
    <citation type="journal article" date="2012" name="Genome Biol.">
        <title>Genome and low-iron response of an oceanic diatom adapted to chronic iron limitation.</title>
        <authorList>
            <person name="Lommer M."/>
            <person name="Specht M."/>
            <person name="Roy A.S."/>
            <person name="Kraemer L."/>
            <person name="Andreson R."/>
            <person name="Gutowska M.A."/>
            <person name="Wolf J."/>
            <person name="Bergner S.V."/>
            <person name="Schilhabel M.B."/>
            <person name="Klostermeier U.C."/>
            <person name="Beiko R.G."/>
            <person name="Rosenstiel P."/>
            <person name="Hippler M."/>
            <person name="Laroche J."/>
        </authorList>
    </citation>
    <scope>NUCLEOTIDE SEQUENCE [LARGE SCALE GENOMIC DNA]</scope>
    <source>
        <strain evidence="2 3">CCMP1005</strain>
    </source>
</reference>
<dbReference type="AlphaFoldDB" id="K0T820"/>
<keyword evidence="3" id="KW-1185">Reference proteome</keyword>
<protein>
    <submittedName>
        <fullName evidence="2">Uncharacterized protein</fullName>
    </submittedName>
</protein>
<dbReference type="EMBL" id="AGNL01014652">
    <property type="protein sequence ID" value="EJK66607.1"/>
    <property type="molecule type" value="Genomic_DNA"/>
</dbReference>